<keyword evidence="1" id="KW-0812">Transmembrane</keyword>
<evidence type="ECO:0000313" key="3">
    <source>
        <dbReference type="Proteomes" id="UP000224104"/>
    </source>
</evidence>
<sequence length="56" mass="5613">MKALLGGALAGVAVAILVLAVGATVAAFVVIAVALLTIVVGCVDYVRSPRRRRGHG</sequence>
<keyword evidence="1" id="KW-1133">Transmembrane helix</keyword>
<dbReference type="Proteomes" id="UP000224104">
    <property type="component" value="Genome"/>
</dbReference>
<keyword evidence="1" id="KW-0472">Membrane</keyword>
<organism evidence="2 3">
    <name type="scientific">Mycobacterium phage Avocado</name>
    <dbReference type="NCBI Taxonomy" id="2024302"/>
    <lineage>
        <taxon>Viruses</taxon>
        <taxon>Duplodnaviria</taxon>
        <taxon>Heunggongvirae</taxon>
        <taxon>Uroviricota</taxon>
        <taxon>Caudoviricetes</taxon>
        <taxon>Gclasvirinae</taxon>
        <taxon>Avocadovirus</taxon>
        <taxon>Avocadovirus avocado</taxon>
    </lineage>
</organism>
<evidence type="ECO:0000256" key="1">
    <source>
        <dbReference type="SAM" id="Phobius"/>
    </source>
</evidence>
<feature type="transmembrane region" description="Helical" evidence="1">
    <location>
        <begin position="25"/>
        <end position="46"/>
    </location>
</feature>
<gene>
    <name evidence="2" type="ORF">SEA_AVOCADO_39</name>
</gene>
<accession>A0A222YZL5</accession>
<dbReference type="EMBL" id="MF141540">
    <property type="protein sequence ID" value="ASR77240.1"/>
    <property type="molecule type" value="Genomic_DNA"/>
</dbReference>
<evidence type="ECO:0000313" key="2">
    <source>
        <dbReference type="EMBL" id="ASR77240.1"/>
    </source>
</evidence>
<name>A0A222YZL5_9CAUD</name>
<protein>
    <submittedName>
        <fullName evidence="2">Uncharacterized protein</fullName>
    </submittedName>
</protein>
<proteinExistence type="predicted"/>
<reference evidence="2 3" key="1">
    <citation type="submission" date="2017-05" db="EMBL/GenBank/DDBJ databases">
        <authorList>
            <person name="Butela K.A."/>
            <person name="Hudson L."/>
            <person name="Clayton A.L."/>
            <person name="Cole J.H."/>
            <person name="Evancho G.L."/>
            <person name="Galassi L.C."/>
            <person name="Harvey A.K."/>
            <person name="Haubrick H.C."/>
            <person name="Henry M."/>
            <person name="Heslop K.L."/>
            <person name="Hughes P.M."/>
            <person name="Iezzi J."/>
            <person name="Jones J.C."/>
            <person name="Kolawole F.O."/>
            <person name="Loucks E.J."/>
            <person name="McCready J.R."/>
            <person name="McGowan S.M."/>
            <person name="Minear S.E."/>
            <person name="Poole Y.A."/>
            <person name="Reese R.J."/>
            <person name="Romagnoli K.M."/>
            <person name="Schell I.N."/>
            <person name="Sudadi S."/>
            <person name="Sutherin B.R."/>
            <person name="Edgington N.P."/>
            <person name="Garlena R.A."/>
            <person name="Russell D.A."/>
            <person name="Pope W.H."/>
            <person name="Jacobs-Sera D."/>
            <person name="Hendrix R.W."/>
            <person name="Hatfull G.F."/>
        </authorList>
    </citation>
    <scope>NUCLEOTIDE SEQUENCE [LARGE SCALE GENOMIC DNA]</scope>
</reference>
<keyword evidence="3" id="KW-1185">Reference proteome</keyword>